<dbReference type="InterPro" id="IPR054016">
    <property type="entry name" value="FKBP26_IF"/>
</dbReference>
<dbReference type="Gene3D" id="3.10.50.40">
    <property type="match status" value="1"/>
</dbReference>
<gene>
    <name evidence="10" type="ORF">D6D85_10125</name>
</gene>
<evidence type="ECO:0000259" key="9">
    <source>
        <dbReference type="Pfam" id="PF22199"/>
    </source>
</evidence>
<protein>
    <recommendedName>
        <fullName evidence="4">peptidylprolyl isomerase</fullName>
        <ecNumber evidence="4">5.2.1.8</ecNumber>
    </recommendedName>
</protein>
<dbReference type="SUPFAM" id="SSF54534">
    <property type="entry name" value="FKBP-like"/>
    <property type="match status" value="1"/>
</dbReference>
<comment type="similarity">
    <text evidence="3">Belongs to the FKBP-type PPIase family.</text>
</comment>
<dbReference type="GO" id="GO:0005737">
    <property type="term" value="C:cytoplasm"/>
    <property type="evidence" value="ECO:0007669"/>
    <property type="project" value="UniProtKB-SubCell"/>
</dbReference>
<dbReference type="RefSeq" id="WP_125671854.1">
    <property type="nucleotide sequence ID" value="NZ_RCOS01000113.1"/>
</dbReference>
<keyword evidence="7" id="KW-0143">Chaperone</keyword>
<dbReference type="Proteomes" id="UP000277582">
    <property type="component" value="Unassembled WGS sequence"/>
</dbReference>
<sequence length="227" mass="26198">MTEKPFAWVNLTFRDAQTGKVYETTEEEVARKEGIYNEDYSYEPVLLIPGESGLKKIDLFVEENEEGARATIELSPEEAFGQYDPDKVRVFSVKRLEKEGIKDVKKGDVLRVNGERGTVISVDGGRVRVDFNHPLAGKRLLVDVHIVKKVKNKEDIVRALLIRNFDIPFDTEVEVKMEEDKVEINLPPIAYTKRDATSRKLRFLSDIMKYTDIRKVVFREEHVVPRD</sequence>
<feature type="domain" description="FKBP26 IF" evidence="9">
    <location>
        <begin position="93"/>
        <end position="135"/>
    </location>
</feature>
<evidence type="ECO:0000256" key="7">
    <source>
        <dbReference type="ARBA" id="ARBA00023186"/>
    </source>
</evidence>
<dbReference type="OrthoDB" id="8615at2157"/>
<comment type="caution">
    <text evidence="10">The sequence shown here is derived from an EMBL/GenBank/DDBJ whole genome shotgun (WGS) entry which is preliminary data.</text>
</comment>
<evidence type="ECO:0000256" key="8">
    <source>
        <dbReference type="ARBA" id="ARBA00023235"/>
    </source>
</evidence>
<keyword evidence="11" id="KW-1185">Reference proteome</keyword>
<evidence type="ECO:0000313" key="10">
    <source>
        <dbReference type="EMBL" id="RSN73614.1"/>
    </source>
</evidence>
<dbReference type="GO" id="GO:0003755">
    <property type="term" value="F:peptidyl-prolyl cis-trans isomerase activity"/>
    <property type="evidence" value="ECO:0007669"/>
    <property type="project" value="UniProtKB-KW"/>
</dbReference>
<reference evidence="10 11" key="1">
    <citation type="submission" date="2018-10" db="EMBL/GenBank/DDBJ databases">
        <title>Co-occurring genomic capacity for anaerobic methane metabolism and dissimilatory sulfite reduction discovered in the Korarchaeota.</title>
        <authorList>
            <person name="Mckay L.J."/>
            <person name="Dlakic M."/>
            <person name="Fields M.W."/>
            <person name="Delmont T.O."/>
            <person name="Eren A.M."/>
            <person name="Jay Z.J."/>
            <person name="Klingelsmith K.B."/>
            <person name="Rusch D.B."/>
            <person name="Inskeep W.P."/>
        </authorList>
    </citation>
    <scope>NUCLEOTIDE SEQUENCE [LARGE SCALE GENOMIC DNA]</scope>
    <source>
        <strain evidence="10 11">MDKW</strain>
    </source>
</reference>
<dbReference type="EMBL" id="RCOS01000113">
    <property type="protein sequence ID" value="RSN73614.1"/>
    <property type="molecule type" value="Genomic_DNA"/>
</dbReference>
<evidence type="ECO:0000256" key="3">
    <source>
        <dbReference type="ARBA" id="ARBA00006577"/>
    </source>
</evidence>
<name>A0A3R9PHE6_9CREN</name>
<dbReference type="EC" id="5.2.1.8" evidence="4"/>
<dbReference type="InterPro" id="IPR046357">
    <property type="entry name" value="PPIase_dom_sf"/>
</dbReference>
<dbReference type="Gene3D" id="3.30.70.2210">
    <property type="match status" value="1"/>
</dbReference>
<dbReference type="PANTHER" id="PTHR47861:SF3">
    <property type="entry name" value="FKBP-TYPE PEPTIDYL-PROLYL CIS-TRANS ISOMERASE SLYD"/>
    <property type="match status" value="1"/>
</dbReference>
<evidence type="ECO:0000256" key="2">
    <source>
        <dbReference type="ARBA" id="ARBA00004496"/>
    </source>
</evidence>
<organism evidence="10 11">
    <name type="scientific">Candidatus Methanodesulfokora washburnensis</name>
    <dbReference type="NCBI Taxonomy" id="2478471"/>
    <lineage>
        <taxon>Archaea</taxon>
        <taxon>Thermoproteota</taxon>
        <taxon>Candidatus Korarchaeia</taxon>
        <taxon>Candidatus Korarchaeia incertae sedis</taxon>
        <taxon>Candidatus Methanodesulfokora</taxon>
    </lineage>
</organism>
<dbReference type="Pfam" id="PF22199">
    <property type="entry name" value="FKBP26_IF"/>
    <property type="match status" value="1"/>
</dbReference>
<evidence type="ECO:0000256" key="1">
    <source>
        <dbReference type="ARBA" id="ARBA00000971"/>
    </source>
</evidence>
<keyword evidence="5" id="KW-0963">Cytoplasm</keyword>
<evidence type="ECO:0000256" key="4">
    <source>
        <dbReference type="ARBA" id="ARBA00013194"/>
    </source>
</evidence>
<evidence type="ECO:0000256" key="6">
    <source>
        <dbReference type="ARBA" id="ARBA00023110"/>
    </source>
</evidence>
<evidence type="ECO:0000256" key="5">
    <source>
        <dbReference type="ARBA" id="ARBA00022490"/>
    </source>
</evidence>
<comment type="catalytic activity">
    <reaction evidence="1">
        <text>[protein]-peptidylproline (omega=180) = [protein]-peptidylproline (omega=0)</text>
        <dbReference type="Rhea" id="RHEA:16237"/>
        <dbReference type="Rhea" id="RHEA-COMP:10747"/>
        <dbReference type="Rhea" id="RHEA-COMP:10748"/>
        <dbReference type="ChEBI" id="CHEBI:83833"/>
        <dbReference type="ChEBI" id="CHEBI:83834"/>
        <dbReference type="EC" id="5.2.1.8"/>
    </reaction>
</comment>
<evidence type="ECO:0000313" key="11">
    <source>
        <dbReference type="Proteomes" id="UP000277582"/>
    </source>
</evidence>
<accession>A0A3R9PHE6</accession>
<dbReference type="Gene3D" id="2.40.10.330">
    <property type="match status" value="1"/>
</dbReference>
<comment type="subcellular location">
    <subcellularLocation>
        <location evidence="2">Cytoplasm</location>
    </subcellularLocation>
</comment>
<proteinExistence type="inferred from homology"/>
<dbReference type="InterPro" id="IPR048261">
    <property type="entry name" value="SlpA/SlyD-like_ins_sf"/>
</dbReference>
<keyword evidence="8" id="KW-0413">Isomerase</keyword>
<dbReference type="PANTHER" id="PTHR47861">
    <property type="entry name" value="FKBP-TYPE PEPTIDYL-PROLYL CIS-TRANS ISOMERASE SLYD"/>
    <property type="match status" value="1"/>
</dbReference>
<keyword evidence="6" id="KW-0697">Rotamase</keyword>
<dbReference type="AlphaFoldDB" id="A0A3R9PHE6"/>